<keyword evidence="3" id="KW-0223">Dioxygenase</keyword>
<evidence type="ECO:0000256" key="5">
    <source>
        <dbReference type="ARBA" id="ARBA00023004"/>
    </source>
</evidence>
<feature type="binding site" evidence="6">
    <location>
        <position position="108"/>
    </location>
    <ligand>
        <name>Fe cation</name>
        <dbReference type="ChEBI" id="CHEBI:24875"/>
        <note>catalytic</note>
    </ligand>
</feature>
<feature type="binding site" evidence="6">
    <location>
        <position position="64"/>
    </location>
    <ligand>
        <name>Fe cation</name>
        <dbReference type="ChEBI" id="CHEBI:24875"/>
        <note>catalytic</note>
    </ligand>
</feature>
<gene>
    <name evidence="7" type="ORF">F0U44_11680</name>
</gene>
<name>A0A5B1LH34_9ACTN</name>
<dbReference type="GO" id="GO:0008198">
    <property type="term" value="F:ferrous iron binding"/>
    <property type="evidence" value="ECO:0007669"/>
    <property type="project" value="TreeGrafter"/>
</dbReference>
<keyword evidence="8" id="KW-1185">Reference proteome</keyword>
<protein>
    <submittedName>
        <fullName evidence="7">Cupin domain-containing protein</fullName>
    </submittedName>
</protein>
<dbReference type="RefSeq" id="WP_149728445.1">
    <property type="nucleotide sequence ID" value="NZ_VUJV01000003.1"/>
</dbReference>
<dbReference type="SUPFAM" id="SSF51182">
    <property type="entry name" value="RmlC-like cupins"/>
    <property type="match status" value="1"/>
</dbReference>
<dbReference type="InterPro" id="IPR014710">
    <property type="entry name" value="RmlC-like_jellyroll"/>
</dbReference>
<evidence type="ECO:0000313" key="8">
    <source>
        <dbReference type="Proteomes" id="UP000325003"/>
    </source>
</evidence>
<keyword evidence="4" id="KW-0560">Oxidoreductase</keyword>
<sequence length="153" mass="16820">MSGPATALAVLPLLEVVRDHAADPDLLELLDPCPQDRSWIRLLATDDYELWLISWPVGAATDWHDHGSSSGAFTVLRGQLTEHTFDGGLQLVDHQVGDGKAFGAGYAHNVRNDSDEPALSLHAYSPRLTTMTRFAFRGDRLEVLGVERAGEEW</sequence>
<reference evidence="7 8" key="2">
    <citation type="submission" date="2019-09" db="EMBL/GenBank/DDBJ databases">
        <authorList>
            <person name="Jin C."/>
        </authorList>
    </citation>
    <scope>NUCLEOTIDE SEQUENCE [LARGE SCALE GENOMIC DNA]</scope>
    <source>
        <strain evidence="7 8">BN130099</strain>
    </source>
</reference>
<evidence type="ECO:0000256" key="4">
    <source>
        <dbReference type="ARBA" id="ARBA00023002"/>
    </source>
</evidence>
<dbReference type="Pfam" id="PF05995">
    <property type="entry name" value="CDO_I"/>
    <property type="match status" value="1"/>
</dbReference>
<reference evidence="7 8" key="1">
    <citation type="submission" date="2019-09" db="EMBL/GenBank/DDBJ databases">
        <title>Nocardioides panacisoli sp. nov., isolated from the soil of a ginseng field.</title>
        <authorList>
            <person name="Cho C."/>
        </authorList>
    </citation>
    <scope>NUCLEOTIDE SEQUENCE [LARGE SCALE GENOMIC DNA]</scope>
    <source>
        <strain evidence="7 8">BN130099</strain>
    </source>
</reference>
<dbReference type="InterPro" id="IPR010300">
    <property type="entry name" value="CDO_1"/>
</dbReference>
<evidence type="ECO:0000256" key="6">
    <source>
        <dbReference type="PIRSR" id="PIRSR610300-51"/>
    </source>
</evidence>
<organism evidence="7 8">
    <name type="scientific">Nocardioides humilatus</name>
    <dbReference type="NCBI Taxonomy" id="2607660"/>
    <lineage>
        <taxon>Bacteria</taxon>
        <taxon>Bacillati</taxon>
        <taxon>Actinomycetota</taxon>
        <taxon>Actinomycetes</taxon>
        <taxon>Propionibacteriales</taxon>
        <taxon>Nocardioidaceae</taxon>
        <taxon>Nocardioides</taxon>
    </lineage>
</organism>
<dbReference type="AlphaFoldDB" id="A0A5B1LH34"/>
<comment type="similarity">
    <text evidence="1">Belongs to the cysteine dioxygenase family.</text>
</comment>
<evidence type="ECO:0000256" key="2">
    <source>
        <dbReference type="ARBA" id="ARBA00022723"/>
    </source>
</evidence>
<dbReference type="GO" id="GO:0016702">
    <property type="term" value="F:oxidoreductase activity, acting on single donors with incorporation of molecular oxygen, incorporation of two atoms of oxygen"/>
    <property type="evidence" value="ECO:0007669"/>
    <property type="project" value="InterPro"/>
</dbReference>
<feature type="binding site" evidence="6">
    <location>
        <position position="66"/>
    </location>
    <ligand>
        <name>Fe cation</name>
        <dbReference type="ChEBI" id="CHEBI:24875"/>
        <note>catalytic</note>
    </ligand>
</feature>
<dbReference type="Proteomes" id="UP000325003">
    <property type="component" value="Unassembled WGS sequence"/>
</dbReference>
<evidence type="ECO:0000256" key="1">
    <source>
        <dbReference type="ARBA" id="ARBA00006622"/>
    </source>
</evidence>
<comment type="caution">
    <text evidence="7">The sequence shown here is derived from an EMBL/GenBank/DDBJ whole genome shotgun (WGS) entry which is preliminary data.</text>
</comment>
<evidence type="ECO:0000313" key="7">
    <source>
        <dbReference type="EMBL" id="KAA1419110.1"/>
    </source>
</evidence>
<dbReference type="CDD" id="cd10548">
    <property type="entry name" value="cupin_CDO"/>
    <property type="match status" value="1"/>
</dbReference>
<evidence type="ECO:0000256" key="3">
    <source>
        <dbReference type="ARBA" id="ARBA00022964"/>
    </source>
</evidence>
<keyword evidence="5 6" id="KW-0408">Iron</keyword>
<keyword evidence="2 6" id="KW-0479">Metal-binding</keyword>
<dbReference type="InterPro" id="IPR011051">
    <property type="entry name" value="RmlC_Cupin_sf"/>
</dbReference>
<dbReference type="PANTHER" id="PTHR12918:SF1">
    <property type="entry name" value="CYSTEINE DIOXYGENASE TYPE 1"/>
    <property type="match status" value="1"/>
</dbReference>
<dbReference type="PANTHER" id="PTHR12918">
    <property type="entry name" value="CYSTEINE DIOXYGENASE"/>
    <property type="match status" value="1"/>
</dbReference>
<accession>A0A5B1LH34</accession>
<dbReference type="EMBL" id="VUJV01000003">
    <property type="protein sequence ID" value="KAA1419110.1"/>
    <property type="molecule type" value="Genomic_DNA"/>
</dbReference>
<proteinExistence type="inferred from homology"/>
<dbReference type="Gene3D" id="2.60.120.10">
    <property type="entry name" value="Jelly Rolls"/>
    <property type="match status" value="1"/>
</dbReference>